<dbReference type="GO" id="GO:0005829">
    <property type="term" value="C:cytosol"/>
    <property type="evidence" value="ECO:0007669"/>
    <property type="project" value="TreeGrafter"/>
</dbReference>
<dbReference type="CDD" id="cd17764">
    <property type="entry name" value="MTAP_SsMTAPI_like"/>
    <property type="match status" value="1"/>
</dbReference>
<dbReference type="EMBL" id="CP063144">
    <property type="protein sequence ID" value="QOR94939.1"/>
    <property type="molecule type" value="Genomic_DNA"/>
</dbReference>
<evidence type="ECO:0000259" key="1">
    <source>
        <dbReference type="Pfam" id="PF01048"/>
    </source>
</evidence>
<dbReference type="GO" id="GO:0003824">
    <property type="term" value="F:catalytic activity"/>
    <property type="evidence" value="ECO:0007669"/>
    <property type="project" value="InterPro"/>
</dbReference>
<reference evidence="2 3" key="1">
    <citation type="submission" date="2020-10" db="EMBL/GenBank/DDBJ databases">
        <title>Complete genome sequence of Thermosphaera aggregans strain 3507.</title>
        <authorList>
            <person name="Zayulina K.S."/>
            <person name="Elcheninov A.G."/>
            <person name="Toshchakov S.V."/>
            <person name="Kublanov I.V."/>
            <person name="Kochetkova T.V."/>
        </authorList>
    </citation>
    <scope>NUCLEOTIDE SEQUENCE [LARGE SCALE GENOMIC DNA]</scope>
    <source>
        <strain evidence="2 3">3507</strain>
    </source>
</reference>
<dbReference type="GO" id="GO:0009116">
    <property type="term" value="P:nucleoside metabolic process"/>
    <property type="evidence" value="ECO:0007669"/>
    <property type="project" value="InterPro"/>
</dbReference>
<dbReference type="Pfam" id="PF01048">
    <property type="entry name" value="PNP_UDP_1"/>
    <property type="match status" value="1"/>
</dbReference>
<evidence type="ECO:0000313" key="3">
    <source>
        <dbReference type="Proteomes" id="UP000593766"/>
    </source>
</evidence>
<sequence>MSLPHIVNAKPGDISKNVIAVGDPGRVELLATLLEDPKVVNKHRGLIVVTGHYKNAKVTIATHGMGCPSANIVFEELGLLGAKRIIRLGTAGGLHENVRIGDVVVATGAMYVNGGCGLAQYMPGYCGASSPDPVLTYRIIRELEGSGLPFKKGPLFTSDAFYAESPEMASRLSRYGALAVEMEAAGLFTLGWMRGWETGCVVVVSNVLHGKDPNAVFLTTAELADKFSKTAQVLMEVFNKYYGES</sequence>
<evidence type="ECO:0000313" key="2">
    <source>
        <dbReference type="EMBL" id="QOR94939.1"/>
    </source>
</evidence>
<name>A0A7M1USH1_9CREN</name>
<accession>A0A7M1USH1</accession>
<proteinExistence type="predicted"/>
<dbReference type="OrthoDB" id="372263at2157"/>
<protein>
    <submittedName>
        <fullName evidence="2">Purine-nucleoside phosphorylase</fullName>
    </submittedName>
</protein>
<dbReference type="InterPro" id="IPR000845">
    <property type="entry name" value="Nucleoside_phosphorylase_d"/>
</dbReference>
<dbReference type="InterPro" id="IPR035994">
    <property type="entry name" value="Nucleoside_phosphorylase_sf"/>
</dbReference>
<dbReference type="KEGG" id="tcs:IMZ38_03270"/>
<feature type="domain" description="Nucleoside phosphorylase" evidence="1">
    <location>
        <begin position="18"/>
        <end position="232"/>
    </location>
</feature>
<dbReference type="PANTHER" id="PTHR43691:SF11">
    <property type="entry name" value="FI09636P-RELATED"/>
    <property type="match status" value="1"/>
</dbReference>
<keyword evidence="3" id="KW-1185">Reference proteome</keyword>
<dbReference type="Gene3D" id="3.40.50.1580">
    <property type="entry name" value="Nucleoside phosphorylase domain"/>
    <property type="match status" value="1"/>
</dbReference>
<dbReference type="SUPFAM" id="SSF53167">
    <property type="entry name" value="Purine and uridine phosphorylases"/>
    <property type="match status" value="1"/>
</dbReference>
<organism evidence="2 3">
    <name type="scientific">Thermosphaera chiliense</name>
    <dbReference type="NCBI Taxonomy" id="3402707"/>
    <lineage>
        <taxon>Archaea</taxon>
        <taxon>Thermoproteota</taxon>
        <taxon>Thermoprotei</taxon>
        <taxon>Desulfurococcales</taxon>
        <taxon>Desulfurococcaceae</taxon>
        <taxon>Thermosphaera</taxon>
    </lineage>
</organism>
<gene>
    <name evidence="2" type="ORF">IMZ38_03270</name>
</gene>
<dbReference type="PANTHER" id="PTHR43691">
    <property type="entry name" value="URIDINE PHOSPHORYLASE"/>
    <property type="match status" value="1"/>
</dbReference>
<dbReference type="AlphaFoldDB" id="A0A7M1USH1"/>
<dbReference type="GeneID" id="59454406"/>
<dbReference type="RefSeq" id="WP_193436735.1">
    <property type="nucleotide sequence ID" value="NZ_CP063144.1"/>
</dbReference>
<dbReference type="Proteomes" id="UP000593766">
    <property type="component" value="Chromosome"/>
</dbReference>